<dbReference type="Proteomes" id="UP000548326">
    <property type="component" value="Unassembled WGS sequence"/>
</dbReference>
<comment type="caution">
    <text evidence="4">The sequence shown here is derived from an EMBL/GenBank/DDBJ whole genome shotgun (WGS) entry which is preliminary data.</text>
</comment>
<evidence type="ECO:0000256" key="1">
    <source>
        <dbReference type="SAM" id="SignalP"/>
    </source>
</evidence>
<accession>A0A841JG95</accession>
<feature type="domain" description="SnoaL-like" evidence="2">
    <location>
        <begin position="50"/>
        <end position="156"/>
    </location>
</feature>
<evidence type="ECO:0000313" key="6">
    <source>
        <dbReference type="Proteomes" id="UP000548326"/>
    </source>
</evidence>
<name>A0A841JG95_9SPHI</name>
<dbReference type="AlphaFoldDB" id="A0A841JG95"/>
<dbReference type="EMBL" id="JACHCA010000013">
    <property type="protein sequence ID" value="MBB6130179.1"/>
    <property type="molecule type" value="Genomic_DNA"/>
</dbReference>
<dbReference type="RefSeq" id="WP_217696285.1">
    <property type="nucleotide sequence ID" value="NZ_FTMG01000012.1"/>
</dbReference>
<organism evidence="4 6">
    <name type="scientific">Mucilaginibacter lappiensis</name>
    <dbReference type="NCBI Taxonomy" id="354630"/>
    <lineage>
        <taxon>Bacteria</taxon>
        <taxon>Pseudomonadati</taxon>
        <taxon>Bacteroidota</taxon>
        <taxon>Sphingobacteriia</taxon>
        <taxon>Sphingobacteriales</taxon>
        <taxon>Sphingobacteriaceae</taxon>
        <taxon>Mucilaginibacter</taxon>
    </lineage>
</organism>
<dbReference type="Pfam" id="PF12680">
    <property type="entry name" value="SnoaL_2"/>
    <property type="match status" value="1"/>
</dbReference>
<gene>
    <name evidence="4" type="ORF">HDF22_004318</name>
    <name evidence="3" type="ORF">HDF23_004255</name>
</gene>
<keyword evidence="1" id="KW-0732">Signal</keyword>
<keyword evidence="5" id="KW-1185">Reference proteome</keyword>
<reference evidence="5 6" key="1">
    <citation type="submission" date="2020-08" db="EMBL/GenBank/DDBJ databases">
        <title>Genomic Encyclopedia of Type Strains, Phase IV (KMG-V): Genome sequencing to study the core and pangenomes of soil and plant-associated prokaryotes.</title>
        <authorList>
            <person name="Whitman W."/>
        </authorList>
    </citation>
    <scope>NUCLEOTIDE SEQUENCE [LARGE SCALE GENOMIC DNA]</scope>
    <source>
        <strain evidence="3 5">ANJLi2</strain>
        <strain evidence="4 6">MP601</strain>
    </source>
</reference>
<evidence type="ECO:0000259" key="2">
    <source>
        <dbReference type="Pfam" id="PF12680"/>
    </source>
</evidence>
<dbReference type="InterPro" id="IPR032710">
    <property type="entry name" value="NTF2-like_dom_sf"/>
</dbReference>
<dbReference type="Proteomes" id="UP000541583">
    <property type="component" value="Unassembled WGS sequence"/>
</dbReference>
<evidence type="ECO:0000313" key="5">
    <source>
        <dbReference type="Proteomes" id="UP000541583"/>
    </source>
</evidence>
<protein>
    <recommendedName>
        <fullName evidence="2">SnoaL-like domain-containing protein</fullName>
    </recommendedName>
</protein>
<proteinExistence type="predicted"/>
<dbReference type="SUPFAM" id="SSF54427">
    <property type="entry name" value="NTF2-like"/>
    <property type="match status" value="1"/>
</dbReference>
<evidence type="ECO:0000313" key="3">
    <source>
        <dbReference type="EMBL" id="MBB6111485.1"/>
    </source>
</evidence>
<feature type="chain" id="PRO_5032271545" description="SnoaL-like domain-containing protein" evidence="1">
    <location>
        <begin position="29"/>
        <end position="173"/>
    </location>
</feature>
<sequence length="173" mass="19053">MSLFKTKHLSIKLTGVLCLLAATGYSQAQLIHSIHPTTTNNMKNQAQQVVTEFLNAVQVADIEQLNALLHPDVEWSQPGNSRISGIKHSSNEVFQMVGKMFELSSNTLKLTDIKSICVSGNKVACLLHWNAAQPAGGILDVDNIDVYTVENGKIIKVEVFTADEPKEEMFWGD</sequence>
<dbReference type="EMBL" id="JACHCB010000012">
    <property type="protein sequence ID" value="MBB6111485.1"/>
    <property type="molecule type" value="Genomic_DNA"/>
</dbReference>
<evidence type="ECO:0000313" key="4">
    <source>
        <dbReference type="EMBL" id="MBB6130179.1"/>
    </source>
</evidence>
<dbReference type="Gene3D" id="3.10.450.50">
    <property type="match status" value="1"/>
</dbReference>
<dbReference type="InterPro" id="IPR037401">
    <property type="entry name" value="SnoaL-like"/>
</dbReference>
<feature type="signal peptide" evidence="1">
    <location>
        <begin position="1"/>
        <end position="28"/>
    </location>
</feature>